<accession>A0A8K0HZA1</accession>
<protein>
    <submittedName>
        <fullName evidence="2">Putative neurofilament heavy polypeptide</fullName>
    </submittedName>
</protein>
<feature type="compositionally biased region" description="Basic and acidic residues" evidence="1">
    <location>
        <begin position="54"/>
        <end position="65"/>
    </location>
</feature>
<proteinExistence type="predicted"/>
<reference evidence="2" key="1">
    <citation type="journal article" date="2017" name="Gigascience">
        <title>The genome draft of coconut (Cocos nucifera).</title>
        <authorList>
            <person name="Xiao Y."/>
            <person name="Xu P."/>
            <person name="Fan H."/>
            <person name="Baudouin L."/>
            <person name="Xia W."/>
            <person name="Bocs S."/>
            <person name="Xu J."/>
            <person name="Li Q."/>
            <person name="Guo A."/>
            <person name="Zhou L."/>
            <person name="Li J."/>
            <person name="Wu Y."/>
            <person name="Ma Z."/>
            <person name="Armero A."/>
            <person name="Issali A.E."/>
            <person name="Liu N."/>
            <person name="Peng M."/>
            <person name="Yang Y."/>
        </authorList>
    </citation>
    <scope>NUCLEOTIDE SEQUENCE</scope>
    <source>
        <tissue evidence="2">Spear leaf of Hainan Tall coconut</tissue>
    </source>
</reference>
<feature type="compositionally biased region" description="Polar residues" evidence="1">
    <location>
        <begin position="122"/>
        <end position="153"/>
    </location>
</feature>
<dbReference type="Proteomes" id="UP000797356">
    <property type="component" value="Chromosome 2"/>
</dbReference>
<feature type="region of interest" description="Disordered" evidence="1">
    <location>
        <begin position="37"/>
        <end position="92"/>
    </location>
</feature>
<sequence>MGGCATKPANLKVEFEAPRPLEEPLAAAAGSKAKEACVEERKEEAEAATSGGQEIEKGPPEENRRRSLGLLFKEKEENSGPSETGKTFMTEAVTPPLKLVEAKEEAVQYKAEVQYTEESKPESISTDISNFNPTTERTSDSSAVQPETDVQSTEESKPRTVVADVSNPSTTLEQASVQSTEESKPKTLVADISNPNKFPEKASVTSCIAAFEAHEKPGLD</sequence>
<feature type="compositionally biased region" description="Polar residues" evidence="1">
    <location>
        <begin position="166"/>
        <end position="180"/>
    </location>
</feature>
<evidence type="ECO:0000256" key="1">
    <source>
        <dbReference type="SAM" id="MobiDB-lite"/>
    </source>
</evidence>
<gene>
    <name evidence="2" type="ORF">COCNU_02G010340</name>
</gene>
<dbReference type="OrthoDB" id="10382070at2759"/>
<evidence type="ECO:0000313" key="3">
    <source>
        <dbReference type="Proteomes" id="UP000797356"/>
    </source>
</evidence>
<comment type="caution">
    <text evidence="2">The sequence shown here is derived from an EMBL/GenBank/DDBJ whole genome shotgun (WGS) entry which is preliminary data.</text>
</comment>
<dbReference type="AlphaFoldDB" id="A0A8K0HZA1"/>
<name>A0A8K0HZA1_COCNU</name>
<dbReference type="EMBL" id="CM017873">
    <property type="protein sequence ID" value="KAG1331066.1"/>
    <property type="molecule type" value="Genomic_DNA"/>
</dbReference>
<reference evidence="2" key="2">
    <citation type="submission" date="2019-07" db="EMBL/GenBank/DDBJ databases">
        <authorList>
            <person name="Yang Y."/>
            <person name="Bocs S."/>
            <person name="Baudouin L."/>
        </authorList>
    </citation>
    <scope>NUCLEOTIDE SEQUENCE</scope>
    <source>
        <tissue evidence="2">Spear leaf of Hainan Tall coconut</tissue>
    </source>
</reference>
<evidence type="ECO:0000313" key="2">
    <source>
        <dbReference type="EMBL" id="KAG1331066.1"/>
    </source>
</evidence>
<feature type="region of interest" description="Disordered" evidence="1">
    <location>
        <begin position="113"/>
        <end position="199"/>
    </location>
</feature>
<organism evidence="2 3">
    <name type="scientific">Cocos nucifera</name>
    <name type="common">Coconut palm</name>
    <dbReference type="NCBI Taxonomy" id="13894"/>
    <lineage>
        <taxon>Eukaryota</taxon>
        <taxon>Viridiplantae</taxon>
        <taxon>Streptophyta</taxon>
        <taxon>Embryophyta</taxon>
        <taxon>Tracheophyta</taxon>
        <taxon>Spermatophyta</taxon>
        <taxon>Magnoliopsida</taxon>
        <taxon>Liliopsida</taxon>
        <taxon>Arecaceae</taxon>
        <taxon>Arecoideae</taxon>
        <taxon>Cocoseae</taxon>
        <taxon>Attaleinae</taxon>
        <taxon>Cocos</taxon>
    </lineage>
</organism>
<keyword evidence="3" id="KW-1185">Reference proteome</keyword>